<sequence>VNGVVLSYSASCRSELNLSQWSCGVINASRCFCILTVLTATNSAGTSPAAHIHIPARTCT</sequence>
<protein>
    <submittedName>
        <fullName evidence="1">Uncharacterized protein</fullName>
    </submittedName>
</protein>
<feature type="non-terminal residue" evidence="1">
    <location>
        <position position="1"/>
    </location>
</feature>
<dbReference type="EMBL" id="JAMKFB020000002">
    <property type="protein sequence ID" value="KAL0201525.1"/>
    <property type="molecule type" value="Genomic_DNA"/>
</dbReference>
<evidence type="ECO:0000313" key="2">
    <source>
        <dbReference type="Proteomes" id="UP001529510"/>
    </source>
</evidence>
<gene>
    <name evidence="1" type="ORF">M9458_004712</name>
</gene>
<evidence type="ECO:0000313" key="1">
    <source>
        <dbReference type="EMBL" id="KAL0201525.1"/>
    </source>
</evidence>
<proteinExistence type="predicted"/>
<comment type="caution">
    <text evidence="1">The sequence shown here is derived from an EMBL/GenBank/DDBJ whole genome shotgun (WGS) entry which is preliminary data.</text>
</comment>
<dbReference type="Proteomes" id="UP001529510">
    <property type="component" value="Unassembled WGS sequence"/>
</dbReference>
<reference evidence="1 2" key="1">
    <citation type="submission" date="2024-05" db="EMBL/GenBank/DDBJ databases">
        <title>Genome sequencing and assembly of Indian major carp, Cirrhinus mrigala (Hamilton, 1822).</title>
        <authorList>
            <person name="Mohindra V."/>
            <person name="Chowdhury L.M."/>
            <person name="Lal K."/>
            <person name="Jena J.K."/>
        </authorList>
    </citation>
    <scope>NUCLEOTIDE SEQUENCE [LARGE SCALE GENOMIC DNA]</scope>
    <source>
        <strain evidence="1">CM1030</strain>
        <tissue evidence="1">Blood</tissue>
    </source>
</reference>
<name>A0ABD0RSM4_CIRMR</name>
<dbReference type="AlphaFoldDB" id="A0ABD0RSM4"/>
<organism evidence="1 2">
    <name type="scientific">Cirrhinus mrigala</name>
    <name type="common">Mrigala</name>
    <dbReference type="NCBI Taxonomy" id="683832"/>
    <lineage>
        <taxon>Eukaryota</taxon>
        <taxon>Metazoa</taxon>
        <taxon>Chordata</taxon>
        <taxon>Craniata</taxon>
        <taxon>Vertebrata</taxon>
        <taxon>Euteleostomi</taxon>
        <taxon>Actinopterygii</taxon>
        <taxon>Neopterygii</taxon>
        <taxon>Teleostei</taxon>
        <taxon>Ostariophysi</taxon>
        <taxon>Cypriniformes</taxon>
        <taxon>Cyprinidae</taxon>
        <taxon>Labeoninae</taxon>
        <taxon>Labeonini</taxon>
        <taxon>Cirrhinus</taxon>
    </lineage>
</organism>
<feature type="non-terminal residue" evidence="1">
    <location>
        <position position="60"/>
    </location>
</feature>
<keyword evidence="2" id="KW-1185">Reference proteome</keyword>
<accession>A0ABD0RSM4</accession>